<name>A0A7J6P2R8_PEROL</name>
<dbReference type="Pfam" id="PF08246">
    <property type="entry name" value="Inhibitor_I29"/>
    <property type="match status" value="1"/>
</dbReference>
<dbReference type="CDD" id="cd02248">
    <property type="entry name" value="Peptidase_C1A"/>
    <property type="match status" value="1"/>
</dbReference>
<organism evidence="7 8">
    <name type="scientific">Perkinsus olseni</name>
    <name type="common">Perkinsus atlanticus</name>
    <dbReference type="NCBI Taxonomy" id="32597"/>
    <lineage>
        <taxon>Eukaryota</taxon>
        <taxon>Sar</taxon>
        <taxon>Alveolata</taxon>
        <taxon>Perkinsozoa</taxon>
        <taxon>Perkinsea</taxon>
        <taxon>Perkinsida</taxon>
        <taxon>Perkinsidae</taxon>
        <taxon>Perkinsus</taxon>
    </lineage>
</organism>
<dbReference type="AlphaFoldDB" id="A0A7J6P2R8"/>
<comment type="similarity">
    <text evidence="1">Belongs to the peptidase C1 family.</text>
</comment>
<accession>A0A7J6P2R8</accession>
<sequence>MVAILLVLLSSMPLYHFIDQDIANLAFIGFQREHGKRYRDKEEESKRAAIFQANLKYIEDVNGQNLPYKLGVNKYADLTSEEFSARRLRPIKVDEKMKEKMLVQAEDDATDLPASVDWRTKGVLTPIKDQGQCGSCWAFSATGALEAQYAISTGKLLSFSEQELVDCSGEYGNEGCNGGIMDAAYNYTQHHGIDQESTYRYKAEDERCNTSLEKRHDGLPVGEVTGYHMLAHTDSALMKALAVAPVSIGMNADGTGFQFYKSGVYSSTSCNDEEGSIDHGVVAVGYGTEKGHDYYIIRNSWGSSWGSDGYFYLKRGGVGGYGECNMLKYMCVATLKTN</sequence>
<dbReference type="PROSITE" id="PS00139">
    <property type="entry name" value="THIOL_PROTEASE_CYS"/>
    <property type="match status" value="1"/>
</dbReference>
<keyword evidence="4" id="KW-0732">Signal</keyword>
<keyword evidence="2" id="KW-0865">Zymogen</keyword>
<dbReference type="PRINTS" id="PR00705">
    <property type="entry name" value="PAPAIN"/>
</dbReference>
<dbReference type="SMART" id="SM00645">
    <property type="entry name" value="Pept_C1"/>
    <property type="match status" value="1"/>
</dbReference>
<dbReference type="SUPFAM" id="SSF54001">
    <property type="entry name" value="Cysteine proteinases"/>
    <property type="match status" value="1"/>
</dbReference>
<dbReference type="InterPro" id="IPR000668">
    <property type="entry name" value="Peptidase_C1A_C"/>
</dbReference>
<dbReference type="InterPro" id="IPR039417">
    <property type="entry name" value="Peptidase_C1A_papain-like"/>
</dbReference>
<dbReference type="PROSITE" id="PS00639">
    <property type="entry name" value="THIOL_PROTEASE_HIS"/>
    <property type="match status" value="1"/>
</dbReference>
<dbReference type="Pfam" id="PF00112">
    <property type="entry name" value="Peptidase_C1"/>
    <property type="match status" value="1"/>
</dbReference>
<evidence type="ECO:0000256" key="2">
    <source>
        <dbReference type="ARBA" id="ARBA00023145"/>
    </source>
</evidence>
<feature type="domain" description="Cathepsin propeptide inhibitor" evidence="6">
    <location>
        <begin position="27"/>
        <end position="83"/>
    </location>
</feature>
<dbReference type="InterPro" id="IPR013201">
    <property type="entry name" value="Prot_inhib_I29"/>
</dbReference>
<dbReference type="Proteomes" id="UP000541610">
    <property type="component" value="Unassembled WGS sequence"/>
</dbReference>
<proteinExistence type="inferred from homology"/>
<dbReference type="Gene3D" id="3.90.70.10">
    <property type="entry name" value="Cysteine proteinases"/>
    <property type="match status" value="1"/>
</dbReference>
<dbReference type="FunFam" id="3.90.70.10:FF:000039">
    <property type="entry name" value="Cysteine proteinase 2, putative"/>
    <property type="match status" value="1"/>
</dbReference>
<evidence type="ECO:0000256" key="3">
    <source>
        <dbReference type="ARBA" id="ARBA00023157"/>
    </source>
</evidence>
<dbReference type="OrthoDB" id="190265at2759"/>
<feature type="signal peptide" evidence="4">
    <location>
        <begin position="1"/>
        <end position="17"/>
    </location>
</feature>
<dbReference type="GO" id="GO:0008234">
    <property type="term" value="F:cysteine-type peptidase activity"/>
    <property type="evidence" value="ECO:0007669"/>
    <property type="project" value="InterPro"/>
</dbReference>
<dbReference type="InterPro" id="IPR038765">
    <property type="entry name" value="Papain-like_cys_pep_sf"/>
</dbReference>
<keyword evidence="3" id="KW-1015">Disulfide bond</keyword>
<evidence type="ECO:0000256" key="4">
    <source>
        <dbReference type="SAM" id="SignalP"/>
    </source>
</evidence>
<evidence type="ECO:0000259" key="5">
    <source>
        <dbReference type="SMART" id="SM00645"/>
    </source>
</evidence>
<dbReference type="PANTHER" id="PTHR12411">
    <property type="entry name" value="CYSTEINE PROTEASE FAMILY C1-RELATED"/>
    <property type="match status" value="1"/>
</dbReference>
<dbReference type="SMART" id="SM00848">
    <property type="entry name" value="Inhibitor_I29"/>
    <property type="match status" value="1"/>
</dbReference>
<dbReference type="GO" id="GO:0006508">
    <property type="term" value="P:proteolysis"/>
    <property type="evidence" value="ECO:0007669"/>
    <property type="project" value="InterPro"/>
</dbReference>
<evidence type="ECO:0000313" key="7">
    <source>
        <dbReference type="EMBL" id="KAF4690395.1"/>
    </source>
</evidence>
<feature type="domain" description="Peptidase C1A papain C-terminal" evidence="5">
    <location>
        <begin position="112"/>
        <end position="334"/>
    </location>
</feature>
<dbReference type="InterPro" id="IPR025660">
    <property type="entry name" value="Pept_his_AS"/>
</dbReference>
<dbReference type="InterPro" id="IPR000169">
    <property type="entry name" value="Pept_cys_AS"/>
</dbReference>
<gene>
    <name evidence="7" type="ORF">FOZ60_000274</name>
</gene>
<feature type="chain" id="PRO_5029613320" evidence="4">
    <location>
        <begin position="18"/>
        <end position="338"/>
    </location>
</feature>
<comment type="caution">
    <text evidence="7">The sequence shown here is derived from an EMBL/GenBank/DDBJ whole genome shotgun (WGS) entry which is preliminary data.</text>
</comment>
<dbReference type="EMBL" id="JABANP010000100">
    <property type="protein sequence ID" value="KAF4690395.1"/>
    <property type="molecule type" value="Genomic_DNA"/>
</dbReference>
<reference evidence="7 8" key="1">
    <citation type="submission" date="2020-04" db="EMBL/GenBank/DDBJ databases">
        <title>Perkinsus olseni comparative genomics.</title>
        <authorList>
            <person name="Bogema D.R."/>
        </authorList>
    </citation>
    <scope>NUCLEOTIDE SEQUENCE [LARGE SCALE GENOMIC DNA]</scope>
    <source>
        <strain evidence="7">00978-12</strain>
    </source>
</reference>
<evidence type="ECO:0000313" key="8">
    <source>
        <dbReference type="Proteomes" id="UP000541610"/>
    </source>
</evidence>
<evidence type="ECO:0000259" key="6">
    <source>
        <dbReference type="SMART" id="SM00848"/>
    </source>
</evidence>
<protein>
    <submittedName>
        <fullName evidence="7">Uncharacterized protein</fullName>
    </submittedName>
</protein>
<evidence type="ECO:0000256" key="1">
    <source>
        <dbReference type="ARBA" id="ARBA00008455"/>
    </source>
</evidence>
<dbReference type="InterPro" id="IPR013128">
    <property type="entry name" value="Peptidase_C1A"/>
</dbReference>